<feature type="domain" description="HTH luxR-type" evidence="1">
    <location>
        <begin position="286"/>
        <end position="351"/>
    </location>
</feature>
<protein>
    <submittedName>
        <fullName evidence="2">Helix-turn-helix domain-containing protein</fullName>
    </submittedName>
</protein>
<dbReference type="InterPro" id="IPR000792">
    <property type="entry name" value="Tscrpt_reg_LuxR_C"/>
</dbReference>
<dbReference type="EMBL" id="JAVREM010000012">
    <property type="protein sequence ID" value="MDT0319200.1"/>
    <property type="molecule type" value="Genomic_DNA"/>
</dbReference>
<dbReference type="Gene3D" id="1.10.10.10">
    <property type="entry name" value="Winged helix-like DNA-binding domain superfamily/Winged helix DNA-binding domain"/>
    <property type="match status" value="1"/>
</dbReference>
<dbReference type="SUPFAM" id="SSF46894">
    <property type="entry name" value="C-terminal effector domain of the bipartite response regulators"/>
    <property type="match status" value="1"/>
</dbReference>
<dbReference type="RefSeq" id="WP_311598352.1">
    <property type="nucleotide sequence ID" value="NZ_JAVREM010000012.1"/>
</dbReference>
<dbReference type="InterPro" id="IPR016032">
    <property type="entry name" value="Sig_transdc_resp-reg_C-effctor"/>
</dbReference>
<dbReference type="PROSITE" id="PS50043">
    <property type="entry name" value="HTH_LUXR_2"/>
    <property type="match status" value="1"/>
</dbReference>
<comment type="caution">
    <text evidence="2">The sequence shown here is derived from an EMBL/GenBank/DDBJ whole genome shotgun (WGS) entry which is preliminary data.</text>
</comment>
<reference evidence="3" key="1">
    <citation type="submission" date="2023-07" db="EMBL/GenBank/DDBJ databases">
        <title>30 novel species of actinomycetes from the DSMZ collection.</title>
        <authorList>
            <person name="Nouioui I."/>
        </authorList>
    </citation>
    <scope>NUCLEOTIDE SEQUENCE [LARGE SCALE GENOMIC DNA]</scope>
    <source>
        <strain evidence="3">DSM 44918</strain>
    </source>
</reference>
<dbReference type="Proteomes" id="UP001183420">
    <property type="component" value="Unassembled WGS sequence"/>
</dbReference>
<dbReference type="Pfam" id="PF00196">
    <property type="entry name" value="GerE"/>
    <property type="match status" value="1"/>
</dbReference>
<dbReference type="CDD" id="cd06170">
    <property type="entry name" value="LuxR_C_like"/>
    <property type="match status" value="1"/>
</dbReference>
<evidence type="ECO:0000259" key="1">
    <source>
        <dbReference type="PROSITE" id="PS50043"/>
    </source>
</evidence>
<dbReference type="SMART" id="SM00421">
    <property type="entry name" value="HTH_LUXR"/>
    <property type="match status" value="1"/>
</dbReference>
<dbReference type="PANTHER" id="PTHR34293:SF1">
    <property type="entry name" value="HTH-TYPE TRANSCRIPTIONAL REGULATOR TRMBL2"/>
    <property type="match status" value="1"/>
</dbReference>
<dbReference type="PANTHER" id="PTHR34293">
    <property type="entry name" value="HTH-TYPE TRANSCRIPTIONAL REGULATOR TRMBL2"/>
    <property type="match status" value="1"/>
</dbReference>
<accession>A0ABU2LNN7</accession>
<dbReference type="PRINTS" id="PR00038">
    <property type="entry name" value="HTHLUXR"/>
</dbReference>
<name>A0ABU2LNN7_9ACTN</name>
<keyword evidence="3" id="KW-1185">Reference proteome</keyword>
<sequence length="354" mass="39126">MTGRAGRNRRSAVGDDPVIAVYQEIRARGSADFGEVSAELGLTAEEGEGHRAELLRLGLLVPAGARHAPREELDGGRPLPGDRDRVTAVLPEIALLRVLDRERGTLREHLDRADRFHEVVSALTHRFLATGGDLADPETEVEFVADYRRIQQFLNDMADFARQDIRTLSPAAPGRELPERVLDRDRRVIGRGVTVRSIYSRHAWAQPDSADLIARRREAGVEIRLSTVVPMNLVLVDDHLALVPADPDDRDAGAVLVRGPALVRSYRAFYEHCWYAAAPCPEGDAAQRGVQALTEQQHAVLRMLGAGMKDERIARALGVSLRTVSRLVAELMQELNTASRFEAGVRAARRGWLD</sequence>
<proteinExistence type="predicted"/>
<dbReference type="InterPro" id="IPR051797">
    <property type="entry name" value="TrmB-like"/>
</dbReference>
<organism evidence="2 3">
    <name type="scientific">Streptomyces millisiae</name>
    <dbReference type="NCBI Taxonomy" id="3075542"/>
    <lineage>
        <taxon>Bacteria</taxon>
        <taxon>Bacillati</taxon>
        <taxon>Actinomycetota</taxon>
        <taxon>Actinomycetes</taxon>
        <taxon>Kitasatosporales</taxon>
        <taxon>Streptomycetaceae</taxon>
        <taxon>Streptomyces</taxon>
    </lineage>
</organism>
<dbReference type="InterPro" id="IPR036388">
    <property type="entry name" value="WH-like_DNA-bd_sf"/>
</dbReference>
<gene>
    <name evidence="2" type="ORF">RNC47_12720</name>
</gene>
<evidence type="ECO:0000313" key="3">
    <source>
        <dbReference type="Proteomes" id="UP001183420"/>
    </source>
</evidence>
<evidence type="ECO:0000313" key="2">
    <source>
        <dbReference type="EMBL" id="MDT0319200.1"/>
    </source>
</evidence>